<dbReference type="InterPro" id="IPR004045">
    <property type="entry name" value="Glutathione_S-Trfase_N"/>
</dbReference>
<evidence type="ECO:0000256" key="2">
    <source>
        <dbReference type="ARBA" id="ARBA00012452"/>
    </source>
</evidence>
<evidence type="ECO:0000256" key="7">
    <source>
        <dbReference type="ARBA" id="ARBA00050398"/>
    </source>
</evidence>
<dbReference type="STRING" id="9643.ENSUAMP00000003787"/>
<organism evidence="15 16">
    <name type="scientific">Ursus americanus</name>
    <name type="common">American black bear</name>
    <name type="synonym">Euarctos americanus</name>
    <dbReference type="NCBI Taxonomy" id="9643"/>
    <lineage>
        <taxon>Eukaryota</taxon>
        <taxon>Metazoa</taxon>
        <taxon>Chordata</taxon>
        <taxon>Craniata</taxon>
        <taxon>Vertebrata</taxon>
        <taxon>Euteleostomi</taxon>
        <taxon>Mammalia</taxon>
        <taxon>Eutheria</taxon>
        <taxon>Laurasiatheria</taxon>
        <taxon>Carnivora</taxon>
        <taxon>Caniformia</taxon>
        <taxon>Ursidae</taxon>
        <taxon>Ursus</taxon>
    </lineage>
</organism>
<keyword evidence="3" id="KW-0808">Transferase</keyword>
<feature type="domain" description="GST C-terminal" evidence="14">
    <location>
        <begin position="79"/>
        <end position="209"/>
    </location>
</feature>
<dbReference type="InterPro" id="IPR036249">
    <property type="entry name" value="Thioredoxin-like_sf"/>
</dbReference>
<evidence type="ECO:0000313" key="15">
    <source>
        <dbReference type="Ensembl" id="ENSUAMP00000003787.1"/>
    </source>
</evidence>
<comment type="function">
    <text evidence="10">Conjugation of reduced glutathione to a wide number of exogenous and endogenous hydrophobic electrophiles. Involved in the formation of glutathione conjugates of both prostaglandin A2 (PGA2) and prostaglandin J2 (PGJ2). Participates in the formation of novel hepoxilin regioisomers. Negatively regulates CDK5 activity via p25/p35 translocation to prevent neurodegeneration.</text>
</comment>
<keyword evidence="16" id="KW-1185">Reference proteome</keyword>
<reference evidence="15" key="3">
    <citation type="submission" date="2025-09" db="UniProtKB">
        <authorList>
            <consortium name="Ensembl"/>
        </authorList>
    </citation>
    <scope>IDENTIFICATION</scope>
</reference>
<evidence type="ECO:0000259" key="13">
    <source>
        <dbReference type="PROSITE" id="PS50404"/>
    </source>
</evidence>
<dbReference type="Pfam" id="PF00043">
    <property type="entry name" value="GST_C"/>
    <property type="match status" value="1"/>
</dbReference>
<dbReference type="PANTHER" id="PTHR11571">
    <property type="entry name" value="GLUTATHIONE S-TRANSFERASE"/>
    <property type="match status" value="1"/>
</dbReference>
<dbReference type="Proteomes" id="UP000291022">
    <property type="component" value="Unassembled WGS sequence"/>
</dbReference>
<dbReference type="InterPro" id="IPR050213">
    <property type="entry name" value="GST_superfamily"/>
</dbReference>
<dbReference type="PRINTS" id="PR01268">
    <property type="entry name" value="GSTRNSFRASEP"/>
</dbReference>
<dbReference type="OMA" id="RRDRWEA"/>
<dbReference type="PROSITE" id="PS50404">
    <property type="entry name" value="GST_NTER"/>
    <property type="match status" value="1"/>
</dbReference>
<reference evidence="15" key="2">
    <citation type="submission" date="2025-08" db="UniProtKB">
        <authorList>
            <consortium name="Ensembl"/>
        </authorList>
    </citation>
    <scope>IDENTIFICATION</scope>
</reference>
<dbReference type="PROSITE" id="PS50405">
    <property type="entry name" value="GST_CTER"/>
    <property type="match status" value="1"/>
</dbReference>
<protein>
    <recommendedName>
        <fullName evidence="12">Glutathione S-transferase P</fullName>
        <ecNumber evidence="2">2.5.1.18</ecNumber>
    </recommendedName>
    <alternativeName>
        <fullName evidence="4">GST class-pi</fullName>
    </alternativeName>
</protein>
<dbReference type="PANTHER" id="PTHR11571:SF255">
    <property type="entry name" value="GLUTATHIONE S-TRANSFERASE P"/>
    <property type="match status" value="1"/>
</dbReference>
<dbReference type="AlphaFoldDB" id="A0A452QFY2"/>
<proteinExistence type="inferred from homology"/>
<evidence type="ECO:0000256" key="4">
    <source>
        <dbReference type="ARBA" id="ARBA00032759"/>
    </source>
</evidence>
<dbReference type="Gene3D" id="1.20.1050.10">
    <property type="match status" value="1"/>
</dbReference>
<dbReference type="EC" id="2.5.1.18" evidence="2"/>
<name>A0A452QFY2_URSAM</name>
<dbReference type="Ensembl" id="ENSUAMT00000004309.1">
    <property type="protein sequence ID" value="ENSUAMP00000003787.1"/>
    <property type="gene ID" value="ENSUAMG00000003484.1"/>
</dbReference>
<dbReference type="InterPro" id="IPR003082">
    <property type="entry name" value="GST_pi"/>
</dbReference>
<comment type="catalytic activity">
    <reaction evidence="5">
        <text>RX + glutathione = an S-substituted glutathione + a halide anion + H(+)</text>
        <dbReference type="Rhea" id="RHEA:16437"/>
        <dbReference type="ChEBI" id="CHEBI:15378"/>
        <dbReference type="ChEBI" id="CHEBI:16042"/>
        <dbReference type="ChEBI" id="CHEBI:17792"/>
        <dbReference type="ChEBI" id="CHEBI:57925"/>
        <dbReference type="ChEBI" id="CHEBI:90779"/>
        <dbReference type="EC" id="2.5.1.18"/>
    </reaction>
    <physiologicalReaction direction="left-to-right" evidence="5">
        <dbReference type="Rhea" id="RHEA:16438"/>
    </physiologicalReaction>
</comment>
<evidence type="ECO:0000256" key="12">
    <source>
        <dbReference type="ARBA" id="ARBA00072930"/>
    </source>
</evidence>
<dbReference type="GeneTree" id="ENSGT00940000162460"/>
<dbReference type="GO" id="GO:0006749">
    <property type="term" value="P:glutathione metabolic process"/>
    <property type="evidence" value="ECO:0007669"/>
    <property type="project" value="TreeGrafter"/>
</dbReference>
<sequence length="209" mass="23290">MDKYMRKCSSRGAMPVLPAGRGQSWKEEVVTVETWLWGSLKTSCLYGQLLKFWDRDLTLYHSNAVLRHLGRSLGPFRRDRWEAALVAAVSDGVENLCVKYIILIYTNYEAGKEEYVKALPGHLKPFETLLSQNQRGQAFITGNTISSADCNLLDLPLIHQVLQTPRPPLFGFLPLVLCLLGAPQVLAQAQGLPGLPQGCGPRINTNQKQ</sequence>
<dbReference type="InterPro" id="IPR036282">
    <property type="entry name" value="Glutathione-S-Trfase_C_sf"/>
</dbReference>
<comment type="similarity">
    <text evidence="1">Belongs to the GST superfamily. Pi family.</text>
</comment>
<dbReference type="GO" id="GO:0005829">
    <property type="term" value="C:cytosol"/>
    <property type="evidence" value="ECO:0007669"/>
    <property type="project" value="TreeGrafter"/>
</dbReference>
<evidence type="ECO:0000256" key="1">
    <source>
        <dbReference type="ARBA" id="ARBA00007297"/>
    </source>
</evidence>
<dbReference type="SUPFAM" id="SSF47616">
    <property type="entry name" value="GST C-terminal domain-like"/>
    <property type="match status" value="1"/>
</dbReference>
<evidence type="ECO:0000259" key="14">
    <source>
        <dbReference type="PROSITE" id="PS50405"/>
    </source>
</evidence>
<comment type="catalytic activity">
    <reaction evidence="9">
        <text>prostaglandin J2 + glutathione = prostaglandin J2-S-(R)-glutathione</text>
        <dbReference type="Rhea" id="RHEA:50804"/>
        <dbReference type="ChEBI" id="CHEBI:57925"/>
        <dbReference type="ChEBI" id="CHEBI:133396"/>
        <dbReference type="ChEBI" id="CHEBI:133771"/>
    </reaction>
    <physiologicalReaction direction="left-to-right" evidence="9">
        <dbReference type="Rhea" id="RHEA:50805"/>
    </physiologicalReaction>
</comment>
<dbReference type="SUPFAM" id="SSF52833">
    <property type="entry name" value="Thioredoxin-like"/>
    <property type="match status" value="1"/>
</dbReference>
<evidence type="ECO:0000256" key="10">
    <source>
        <dbReference type="ARBA" id="ARBA00056425"/>
    </source>
</evidence>
<accession>A0A452QFY2</accession>
<comment type="catalytic activity">
    <reaction evidence="7">
        <text>11(S)-hydroxy-14(S),15(S)-epoxy-(5Z,8Z,12E)-eicosatrienoate + glutathione = (11S,15S)-dihydroxy-14(R)-S-glutathionyl-(5Z,8Z,12E)-eicosatrienoate</text>
        <dbReference type="Rhea" id="RHEA:50260"/>
        <dbReference type="ChEBI" id="CHEBI:57925"/>
        <dbReference type="ChEBI" id="CHEBI:132200"/>
        <dbReference type="ChEBI" id="CHEBI:132201"/>
    </reaction>
    <physiologicalReaction direction="left-to-right" evidence="7">
        <dbReference type="Rhea" id="RHEA:50261"/>
    </physiologicalReaction>
</comment>
<feature type="domain" description="GST N-terminal" evidence="13">
    <location>
        <begin position="1"/>
        <end position="77"/>
    </location>
</feature>
<evidence type="ECO:0000256" key="9">
    <source>
        <dbReference type="ARBA" id="ARBA00051593"/>
    </source>
</evidence>
<dbReference type="FunFam" id="1.20.1050.10:FF:000053">
    <property type="entry name" value="Glutathione S-transferase P"/>
    <property type="match status" value="1"/>
</dbReference>
<comment type="subunit">
    <text evidence="11">Homodimer. Interacts with CDK5.</text>
</comment>
<comment type="catalytic activity">
    <reaction evidence="8">
        <text>prostaglandin A2 + glutathione = prostaglandin A2-S-(S)-glutathione</text>
        <dbReference type="Rhea" id="RHEA:50800"/>
        <dbReference type="ChEBI" id="CHEBI:57925"/>
        <dbReference type="ChEBI" id="CHEBI:133370"/>
        <dbReference type="ChEBI" id="CHEBI:133769"/>
    </reaction>
    <physiologicalReaction direction="left-to-right" evidence="8">
        <dbReference type="Rhea" id="RHEA:50801"/>
    </physiologicalReaction>
</comment>
<evidence type="ECO:0000256" key="11">
    <source>
        <dbReference type="ARBA" id="ARBA00062404"/>
    </source>
</evidence>
<dbReference type="GO" id="GO:0004364">
    <property type="term" value="F:glutathione transferase activity"/>
    <property type="evidence" value="ECO:0007669"/>
    <property type="project" value="UniProtKB-EC"/>
</dbReference>
<evidence type="ECO:0000313" key="16">
    <source>
        <dbReference type="Proteomes" id="UP000291022"/>
    </source>
</evidence>
<dbReference type="InterPro" id="IPR010987">
    <property type="entry name" value="Glutathione-S-Trfase_C-like"/>
</dbReference>
<comment type="catalytic activity">
    <reaction evidence="6">
        <text>prostaglandin J2 + glutathione = prostaglandin J2-S-(S)-glutathione</text>
        <dbReference type="Rhea" id="RHEA:50808"/>
        <dbReference type="ChEBI" id="CHEBI:57925"/>
        <dbReference type="ChEBI" id="CHEBI:133396"/>
        <dbReference type="ChEBI" id="CHEBI:133772"/>
    </reaction>
    <physiologicalReaction direction="left-to-right" evidence="6">
        <dbReference type="Rhea" id="RHEA:50809"/>
    </physiologicalReaction>
</comment>
<evidence type="ECO:0000256" key="8">
    <source>
        <dbReference type="ARBA" id="ARBA00051481"/>
    </source>
</evidence>
<evidence type="ECO:0000256" key="5">
    <source>
        <dbReference type="ARBA" id="ARBA00049385"/>
    </source>
</evidence>
<reference evidence="16" key="1">
    <citation type="submission" date="2016-06" db="EMBL/GenBank/DDBJ databases">
        <title>De novo assembly and RNA-Seq shows season-dependent expression and editing in black bear kidneys.</title>
        <authorList>
            <person name="Korstanje R."/>
            <person name="Srivastava A."/>
            <person name="Sarsani V.K."/>
            <person name="Sheehan S.M."/>
            <person name="Seger R.L."/>
            <person name="Barter M.E."/>
            <person name="Lindqvist C."/>
            <person name="Brody L.C."/>
            <person name="Mullikin J.C."/>
        </authorList>
    </citation>
    <scope>NUCLEOTIDE SEQUENCE [LARGE SCALE GENOMIC DNA]</scope>
</reference>
<dbReference type="Gene3D" id="3.40.30.10">
    <property type="entry name" value="Glutaredoxin"/>
    <property type="match status" value="1"/>
</dbReference>
<evidence type="ECO:0000256" key="6">
    <source>
        <dbReference type="ARBA" id="ARBA00050230"/>
    </source>
</evidence>
<evidence type="ECO:0000256" key="3">
    <source>
        <dbReference type="ARBA" id="ARBA00022679"/>
    </source>
</evidence>
<dbReference type="InterPro" id="IPR004046">
    <property type="entry name" value="GST_C"/>
</dbReference>